<dbReference type="InterPro" id="IPR002208">
    <property type="entry name" value="SecY/SEC61-alpha"/>
</dbReference>
<dbReference type="PRINTS" id="PR00303">
    <property type="entry name" value="SECYTRNLCASE"/>
</dbReference>
<evidence type="ECO:0000256" key="6">
    <source>
        <dbReference type="ARBA" id="ARBA00022989"/>
    </source>
</evidence>
<dbReference type="Proteomes" id="UP000095564">
    <property type="component" value="Unassembled WGS sequence"/>
</dbReference>
<evidence type="ECO:0000256" key="1">
    <source>
        <dbReference type="ARBA" id="ARBA00004141"/>
    </source>
</evidence>
<feature type="transmembrane region" description="Helical" evidence="9">
    <location>
        <begin position="201"/>
        <end position="221"/>
    </location>
</feature>
<keyword evidence="9" id="KW-1003">Cell membrane</keyword>
<comment type="similarity">
    <text evidence="2 9 10">Belongs to the SecY/SEC61-alpha family.</text>
</comment>
<dbReference type="EMBL" id="CZAU01000039">
    <property type="protein sequence ID" value="CUQ07173.1"/>
    <property type="molecule type" value="Genomic_DNA"/>
</dbReference>
<dbReference type="GO" id="GO:0006605">
    <property type="term" value="P:protein targeting"/>
    <property type="evidence" value="ECO:0007669"/>
    <property type="project" value="UniProtKB-UniRule"/>
</dbReference>
<name>A0A174TB28_ANAHA</name>
<evidence type="ECO:0000256" key="4">
    <source>
        <dbReference type="ARBA" id="ARBA00022692"/>
    </source>
</evidence>
<evidence type="ECO:0000256" key="2">
    <source>
        <dbReference type="ARBA" id="ARBA00005751"/>
    </source>
</evidence>
<feature type="transmembrane region" description="Helical" evidence="9">
    <location>
        <begin position="300"/>
        <end position="319"/>
    </location>
</feature>
<keyword evidence="5 9" id="KW-0653">Protein transport</keyword>
<dbReference type="InterPro" id="IPR026593">
    <property type="entry name" value="SecY"/>
</dbReference>
<evidence type="ECO:0000256" key="5">
    <source>
        <dbReference type="ARBA" id="ARBA00022927"/>
    </source>
</evidence>
<accession>A0A174TB28</accession>
<feature type="transmembrane region" description="Helical" evidence="9">
    <location>
        <begin position="12"/>
        <end position="40"/>
    </location>
</feature>
<organism evidence="11 12">
    <name type="scientific">Anaerostipes hadrus</name>
    <dbReference type="NCBI Taxonomy" id="649756"/>
    <lineage>
        <taxon>Bacteria</taxon>
        <taxon>Bacillati</taxon>
        <taxon>Bacillota</taxon>
        <taxon>Clostridia</taxon>
        <taxon>Lachnospirales</taxon>
        <taxon>Lachnospiraceae</taxon>
        <taxon>Anaerostipes</taxon>
    </lineage>
</organism>
<feature type="transmembrane region" description="Helical" evidence="9">
    <location>
        <begin position="383"/>
        <end position="401"/>
    </location>
</feature>
<dbReference type="SUPFAM" id="SSF103491">
    <property type="entry name" value="Preprotein translocase SecY subunit"/>
    <property type="match status" value="1"/>
</dbReference>
<dbReference type="Gene3D" id="1.10.3370.10">
    <property type="entry name" value="SecY subunit domain"/>
    <property type="match status" value="1"/>
</dbReference>
<sequence>MKKERLEERFGIKVLITILCLIVVQLGNIIPIPTINTAYFSYLVSKTSVLGMMNRFSGGAFQNMTLCALGISIYISASIVIQMLTVVFRKLEELERNGAYGKKQLERITVSFSIFLSVVGAFSFGIMLRANGILKDQKWTTYLITVGCLCFGSLLLILLGKVIDKKGIGNGITVVLMMNMITYIPNDVQSLYQGFMKKHPAWMWVATIAVVIILIILAIFMNEIEKRIKLQYSSAPVESDSVRESSYLSISGRLISVMPAILTSTVFQMITLFSAFGGSNIKWVQYFNMSNWFMKKHPEYMIGFAVYLILMIAFSYFYISITFNPYQMAFNLKKEGVVIENVRPGEETIKYLKRSVNQVVWICIGLLFVLITVPMAITGLSNVSSLNSGGTTLIIIVGAMLETVRSFKGEHLIVNYRKKSWLRKEKKHVSSKRKKSR</sequence>
<feature type="transmembrane region" description="Helical" evidence="9">
    <location>
        <begin position="108"/>
        <end position="127"/>
    </location>
</feature>
<evidence type="ECO:0000256" key="10">
    <source>
        <dbReference type="RuleBase" id="RU004349"/>
    </source>
</evidence>
<reference evidence="11 12" key="1">
    <citation type="submission" date="2015-09" db="EMBL/GenBank/DDBJ databases">
        <authorList>
            <consortium name="Pathogen Informatics"/>
        </authorList>
    </citation>
    <scope>NUCLEOTIDE SEQUENCE [LARGE SCALE GENOMIC DNA]</scope>
    <source>
        <strain evidence="11 12">2789STDY5834908</strain>
    </source>
</reference>
<dbReference type="HAMAP" id="MF_01465">
    <property type="entry name" value="SecY"/>
    <property type="match status" value="1"/>
</dbReference>
<keyword evidence="4 9" id="KW-0812">Transmembrane</keyword>
<dbReference type="GO" id="GO:0043952">
    <property type="term" value="P:protein transport by the Sec complex"/>
    <property type="evidence" value="ECO:0007669"/>
    <property type="project" value="UniProtKB-UniRule"/>
</dbReference>
<comment type="subunit">
    <text evidence="9">Component of the Sec protein translocase complex. Heterotrimer consisting of SecY, SecE and SecG subunits. The heterotrimers can form oligomers, although 1 heterotrimer is thought to be able to translocate proteins. Interacts with the ribosome. Interacts with SecDF, and other proteins may be involved. Interacts with SecA.</text>
</comment>
<dbReference type="Pfam" id="PF00344">
    <property type="entry name" value="SecY"/>
    <property type="match status" value="1"/>
</dbReference>
<feature type="transmembrane region" description="Helical" evidence="9">
    <location>
        <begin position="254"/>
        <end position="280"/>
    </location>
</feature>
<dbReference type="NCBIfam" id="TIGR00967">
    <property type="entry name" value="3a0501s007"/>
    <property type="match status" value="1"/>
</dbReference>
<proteinExistence type="inferred from homology"/>
<feature type="transmembrane region" description="Helical" evidence="9">
    <location>
        <begin position="60"/>
        <end position="88"/>
    </location>
</feature>
<evidence type="ECO:0000256" key="7">
    <source>
        <dbReference type="ARBA" id="ARBA00023010"/>
    </source>
</evidence>
<keyword evidence="8 9" id="KW-0472">Membrane</keyword>
<protein>
    <recommendedName>
        <fullName evidence="9">Protein translocase subunit SecY</fullName>
    </recommendedName>
</protein>
<dbReference type="RefSeq" id="WP_055161828.1">
    <property type="nucleotide sequence ID" value="NZ_CZAU01000039.1"/>
</dbReference>
<dbReference type="PIRSF" id="PIRSF004557">
    <property type="entry name" value="SecY"/>
    <property type="match status" value="1"/>
</dbReference>
<evidence type="ECO:0000256" key="8">
    <source>
        <dbReference type="ARBA" id="ARBA00023136"/>
    </source>
</evidence>
<comment type="function">
    <text evidence="9">The central subunit of the protein translocation channel SecYEG. Consists of two halves formed by TMs 1-5 and 6-10. These two domains form a lateral gate at the front which open onto the bilayer between TMs 2 and 7, and are clamped together by SecE at the back. The channel is closed by both a pore ring composed of hydrophobic SecY resides and a short helix (helix 2A) on the extracellular side of the membrane which forms a plug. The plug probably moves laterally to allow the channel to open. The ring and the pore may move independently.</text>
</comment>
<feature type="transmembrane region" description="Helical" evidence="9">
    <location>
        <begin position="359"/>
        <end position="377"/>
    </location>
</feature>
<dbReference type="GO" id="GO:0005886">
    <property type="term" value="C:plasma membrane"/>
    <property type="evidence" value="ECO:0007669"/>
    <property type="project" value="UniProtKB-SubCell"/>
</dbReference>
<evidence type="ECO:0000256" key="9">
    <source>
        <dbReference type="HAMAP-Rule" id="MF_01465"/>
    </source>
</evidence>
<dbReference type="InterPro" id="IPR023201">
    <property type="entry name" value="SecY_dom_sf"/>
</dbReference>
<feature type="transmembrane region" description="Helical" evidence="9">
    <location>
        <begin position="167"/>
        <end position="185"/>
    </location>
</feature>
<keyword evidence="3 9" id="KW-0813">Transport</keyword>
<comment type="subcellular location">
    <subcellularLocation>
        <location evidence="9">Cell membrane</location>
        <topology evidence="9">Multi-pass membrane protein</topology>
    </subcellularLocation>
    <subcellularLocation>
        <location evidence="1">Membrane</location>
        <topology evidence="1">Multi-pass membrane protein</topology>
    </subcellularLocation>
</comment>
<dbReference type="AlphaFoldDB" id="A0A174TB28"/>
<dbReference type="PANTHER" id="PTHR10906">
    <property type="entry name" value="SECY/SEC61-ALPHA FAMILY MEMBER"/>
    <property type="match status" value="1"/>
</dbReference>
<gene>
    <name evidence="11" type="primary">secY_2</name>
    <name evidence="9" type="synonym">secY</name>
    <name evidence="11" type="ORF">ERS852520_02969</name>
</gene>
<feature type="transmembrane region" description="Helical" evidence="9">
    <location>
        <begin position="139"/>
        <end position="160"/>
    </location>
</feature>
<keyword evidence="7 9" id="KW-0811">Translocation</keyword>
<evidence type="ECO:0000313" key="12">
    <source>
        <dbReference type="Proteomes" id="UP000095564"/>
    </source>
</evidence>
<dbReference type="OrthoDB" id="9809248at2"/>
<evidence type="ECO:0000313" key="11">
    <source>
        <dbReference type="EMBL" id="CUQ07173.1"/>
    </source>
</evidence>
<dbReference type="GO" id="GO:0065002">
    <property type="term" value="P:intracellular protein transmembrane transport"/>
    <property type="evidence" value="ECO:0007669"/>
    <property type="project" value="UniProtKB-UniRule"/>
</dbReference>
<evidence type="ECO:0000256" key="3">
    <source>
        <dbReference type="ARBA" id="ARBA00022448"/>
    </source>
</evidence>
<keyword evidence="6 9" id="KW-1133">Transmembrane helix</keyword>